<dbReference type="SUPFAM" id="SSF55874">
    <property type="entry name" value="ATPase domain of HSP90 chaperone/DNA topoisomerase II/histidine kinase"/>
    <property type="match status" value="1"/>
</dbReference>
<dbReference type="InterPro" id="IPR036097">
    <property type="entry name" value="HisK_dim/P_sf"/>
</dbReference>
<dbReference type="PRINTS" id="PR00344">
    <property type="entry name" value="BCTRLSENSOR"/>
</dbReference>
<dbReference type="Gene3D" id="3.30.450.40">
    <property type="match status" value="1"/>
</dbReference>
<dbReference type="SMART" id="SM00387">
    <property type="entry name" value="HATPase_c"/>
    <property type="match status" value="1"/>
</dbReference>
<dbReference type="SMART" id="SM00065">
    <property type="entry name" value="GAF"/>
    <property type="match status" value="1"/>
</dbReference>
<comment type="catalytic activity">
    <reaction evidence="1">
        <text>ATP + protein L-histidine = ADP + protein N-phospho-L-histidine.</text>
        <dbReference type="EC" id="2.7.13.3"/>
    </reaction>
</comment>
<sequence length="399" mass="44267">MQSKFPVPLNESERIKNLAGFDLDYINLEDKFSDFTYLASQVAGTPISLINLIDPLVQWSIARQGLPLKQLPREDSVCQYTITQPDYLEINDLTADERFLNKSLLTNYPDLRYYLGVPLKTQEGYNVGSLCVLDTKVNALAPEKIELLQIIAAEIVNRLQAMRTINTLQHQLTEANQLPKKLVHDVQGPIRAIQALCQVVLDEGYQNSVATTLEALGMIQKSSQSLIELAEEILTSSRKADATPEWQITLVQLKEKLEKLHRLQAQNKNVSFQVNLNPAVSHIPFSKNKLLQILGNLISNAIKFTPTQGRVSVFLDLLKGETNNTLHLVVEDSGVGLDEETITQILQQTATSTKGTSGEQGFGLGLPLVANLVQELEGTLQIHSQPGAGTTFEIYLPQD</sequence>
<evidence type="ECO:0000256" key="3">
    <source>
        <dbReference type="ARBA" id="ARBA00022553"/>
    </source>
</evidence>
<dbReference type="InterPro" id="IPR005467">
    <property type="entry name" value="His_kinase_dom"/>
</dbReference>
<dbReference type="AlphaFoldDB" id="A0A7L7LCN9"/>
<dbReference type="PANTHER" id="PTHR43547">
    <property type="entry name" value="TWO-COMPONENT HISTIDINE KINASE"/>
    <property type="match status" value="1"/>
</dbReference>
<dbReference type="InterPro" id="IPR029016">
    <property type="entry name" value="GAF-like_dom_sf"/>
</dbReference>
<keyword evidence="3" id="KW-0597">Phosphoprotein</keyword>
<dbReference type="InterPro" id="IPR036890">
    <property type="entry name" value="HATPase_C_sf"/>
</dbReference>
<reference evidence="5 6" key="1">
    <citation type="submission" date="2020-08" db="EMBL/GenBank/DDBJ databases">
        <title>Adhaeribacter dokdonensis sp. nov., isolated from the rhizosphere of Elymus tsukushiensis, a plant native to the Dokdo Islands, Republic of Korea.</title>
        <authorList>
            <person name="Ghim S.Y."/>
        </authorList>
    </citation>
    <scope>NUCLEOTIDE SEQUENCE [LARGE SCALE GENOMIC DNA]</scope>
    <source>
        <strain evidence="5 6">KUDC8001</strain>
    </source>
</reference>
<dbReference type="PROSITE" id="PS50109">
    <property type="entry name" value="HIS_KIN"/>
    <property type="match status" value="1"/>
</dbReference>
<dbReference type="Pfam" id="PF02518">
    <property type="entry name" value="HATPase_c"/>
    <property type="match status" value="1"/>
</dbReference>
<evidence type="ECO:0000313" key="5">
    <source>
        <dbReference type="EMBL" id="QMU30612.1"/>
    </source>
</evidence>
<dbReference type="EMBL" id="CP055153">
    <property type="protein sequence ID" value="QMU30612.1"/>
    <property type="molecule type" value="Genomic_DNA"/>
</dbReference>
<evidence type="ECO:0000313" key="6">
    <source>
        <dbReference type="Proteomes" id="UP000514509"/>
    </source>
</evidence>
<proteinExistence type="predicted"/>
<dbReference type="RefSeq" id="WP_182413057.1">
    <property type="nucleotide sequence ID" value="NZ_CP055153.1"/>
</dbReference>
<dbReference type="KEGG" id="add:HUW48_22440"/>
<dbReference type="PANTHER" id="PTHR43547:SF2">
    <property type="entry name" value="HYBRID SIGNAL TRANSDUCTION HISTIDINE KINASE C"/>
    <property type="match status" value="1"/>
</dbReference>
<protein>
    <recommendedName>
        <fullName evidence="2">histidine kinase</fullName>
        <ecNumber evidence="2">2.7.13.3</ecNumber>
    </recommendedName>
</protein>
<dbReference type="InterPro" id="IPR003018">
    <property type="entry name" value="GAF"/>
</dbReference>
<dbReference type="Gene3D" id="3.30.565.10">
    <property type="entry name" value="Histidine kinase-like ATPase, C-terminal domain"/>
    <property type="match status" value="1"/>
</dbReference>
<evidence type="ECO:0000259" key="4">
    <source>
        <dbReference type="PROSITE" id="PS50109"/>
    </source>
</evidence>
<dbReference type="SUPFAM" id="SSF55781">
    <property type="entry name" value="GAF domain-like"/>
    <property type="match status" value="1"/>
</dbReference>
<keyword evidence="6" id="KW-1185">Reference proteome</keyword>
<evidence type="ECO:0000256" key="1">
    <source>
        <dbReference type="ARBA" id="ARBA00000085"/>
    </source>
</evidence>
<dbReference type="InterPro" id="IPR004358">
    <property type="entry name" value="Sig_transdc_His_kin-like_C"/>
</dbReference>
<dbReference type="InterPro" id="IPR003594">
    <property type="entry name" value="HATPase_dom"/>
</dbReference>
<dbReference type="SUPFAM" id="SSF47384">
    <property type="entry name" value="Homodimeric domain of signal transducing histidine kinase"/>
    <property type="match status" value="1"/>
</dbReference>
<organism evidence="5 6">
    <name type="scientific">Adhaeribacter radiodurans</name>
    <dbReference type="NCBI Taxonomy" id="2745197"/>
    <lineage>
        <taxon>Bacteria</taxon>
        <taxon>Pseudomonadati</taxon>
        <taxon>Bacteroidota</taxon>
        <taxon>Cytophagia</taxon>
        <taxon>Cytophagales</taxon>
        <taxon>Hymenobacteraceae</taxon>
        <taxon>Adhaeribacter</taxon>
    </lineage>
</organism>
<dbReference type="Proteomes" id="UP000514509">
    <property type="component" value="Chromosome"/>
</dbReference>
<gene>
    <name evidence="5" type="ORF">HUW48_22440</name>
</gene>
<name>A0A7L7LCN9_9BACT</name>
<feature type="domain" description="Histidine kinase" evidence="4">
    <location>
        <begin position="181"/>
        <end position="399"/>
    </location>
</feature>
<accession>A0A7L7LCN9</accession>
<dbReference type="EC" id="2.7.13.3" evidence="2"/>
<dbReference type="GO" id="GO:0000155">
    <property type="term" value="F:phosphorelay sensor kinase activity"/>
    <property type="evidence" value="ECO:0007669"/>
    <property type="project" value="InterPro"/>
</dbReference>
<evidence type="ECO:0000256" key="2">
    <source>
        <dbReference type="ARBA" id="ARBA00012438"/>
    </source>
</evidence>